<dbReference type="CDD" id="cd09641">
    <property type="entry name" value="Cas3''_I"/>
    <property type="match status" value="1"/>
</dbReference>
<keyword evidence="9" id="KW-0051">Antiviral defense</keyword>
<dbReference type="Pfam" id="PF22590">
    <property type="entry name" value="Cas3-like_C_2"/>
    <property type="match status" value="1"/>
</dbReference>
<dbReference type="InterPro" id="IPR006483">
    <property type="entry name" value="CRISPR-assoc_Cas3_HD"/>
</dbReference>
<dbReference type="InterPro" id="IPR054712">
    <property type="entry name" value="Cas3-like_dom"/>
</dbReference>
<dbReference type="InterPro" id="IPR006474">
    <property type="entry name" value="Helicase_Cas3_CRISPR-ass_core"/>
</dbReference>
<keyword evidence="5" id="KW-0547">Nucleotide-binding</keyword>
<name>A0A317CPA8_9GAMM</name>
<comment type="similarity">
    <text evidence="1">In the N-terminal section; belongs to the CRISPR-associated nuclease Cas3-HD family.</text>
</comment>
<comment type="similarity">
    <text evidence="2">In the central section; belongs to the CRISPR-associated helicase Cas3 family.</text>
</comment>
<dbReference type="NCBIfam" id="TIGR01596">
    <property type="entry name" value="cas3_HD"/>
    <property type="match status" value="1"/>
</dbReference>
<evidence type="ECO:0000256" key="2">
    <source>
        <dbReference type="ARBA" id="ARBA00009046"/>
    </source>
</evidence>
<gene>
    <name evidence="12" type="ORF">DKW60_01985</name>
</gene>
<dbReference type="PANTHER" id="PTHR47963">
    <property type="entry name" value="DEAD-BOX ATP-DEPENDENT RNA HELICASE 47, MITOCHONDRIAL"/>
    <property type="match status" value="1"/>
</dbReference>
<dbReference type="GO" id="GO:0046872">
    <property type="term" value="F:metal ion binding"/>
    <property type="evidence" value="ECO:0007669"/>
    <property type="project" value="UniProtKB-KW"/>
</dbReference>
<dbReference type="InterPro" id="IPR014001">
    <property type="entry name" value="Helicase_ATP-bd"/>
</dbReference>
<dbReference type="Gene3D" id="3.40.50.300">
    <property type="entry name" value="P-loop containing nucleotide triphosphate hydrolases"/>
    <property type="match status" value="2"/>
</dbReference>
<dbReference type="SMART" id="SM00487">
    <property type="entry name" value="DEXDc"/>
    <property type="match status" value="1"/>
</dbReference>
<protein>
    <submittedName>
        <fullName evidence="12">CRISPR-associated helicase/endonuclease Cas3</fullName>
    </submittedName>
</protein>
<dbReference type="Proteomes" id="UP000245539">
    <property type="component" value="Unassembled WGS sequence"/>
</dbReference>
<evidence type="ECO:0000256" key="8">
    <source>
        <dbReference type="ARBA" id="ARBA00022840"/>
    </source>
</evidence>
<organism evidence="12 13">
    <name type="scientific">Leucothrix pacifica</name>
    <dbReference type="NCBI Taxonomy" id="1247513"/>
    <lineage>
        <taxon>Bacteria</taxon>
        <taxon>Pseudomonadati</taxon>
        <taxon>Pseudomonadota</taxon>
        <taxon>Gammaproteobacteria</taxon>
        <taxon>Thiotrichales</taxon>
        <taxon>Thiotrichaceae</taxon>
        <taxon>Leucothrix</taxon>
    </lineage>
</organism>
<comment type="caution">
    <text evidence="12">The sequence shown here is derived from an EMBL/GenBank/DDBJ whole genome shotgun (WGS) entry which is preliminary data.</text>
</comment>
<sequence length="944" mass="105802">MLLLAGSLYFVHYVNSKGAVVITESTYFQYWGKSAPNSYKPNVACHLLPYHSLDVAAVGYVLLDKNPSYLNQFQSLTGITPVNLKKWITFLLALHDIGKFADSFQGLNPAVLMRLQGRESDREYYERHDSLGWILWKESLKEQFQKHGIIPRSAGSKRRKASISPIDIWIAAMVGHHGQPPKPVTSRQIPDDFNALVDFDAAASFLNDLIPLLLEDGTAFPECELGSIQLASWWLSGFAVLCDWLGSNTEFFPYQDDHEPLESYWDKAKRRAVQAIQATELTGNSPSLSLGLSDLIELPEGLKPELTPLQKAVSDYEIKDSPQVFILEDVTGAGKTEAAVLLAHRLMKKGLGNSVYFALPTMATANTMYERMRHVYKKLFSQSVQPSLVLAHGAAAMSDGFQQSIVGKYSAQQTEYDTNEQSAEAHCNSWLADNRKKSLLAEIGIGTIDQVLLAVLPSRHQSLRLLGLLNKVLIVDEVHACDAYMHELLCALLRAHAAAGGSAILLSATLPHHQRRSLLQAYADGQKWPKVSLQKTDDYSYPLMSNMDSYGTHEQVIATRDNVKREVTTVFIHDEAEVEQLLKITVENDQCVCWIRNTVKDAVESYQKLRVAHPEWSIDLFHARFALGDRIAIEKRVVERFNKESGVANRRGQILIATQVVEQSLDLDFDTLVTDLAPVDLVIQRAGRLRRHSRDQQGNRISGQDQRGNVSLHIFSPPISDAPSSKWYAARFPNAQKVYEHHGQLWLTATLLYRKGKFRMPDDARCLIEGVYGDDAQAEIPEGLLHQSFEAEGGDRADASIACLNALKMDVGYSDASTNRWWDEAQTPTRLGDPTTTVYLAKWQNNELLPWSDESKHSWQLSAASMRTYWVAKEGTFPELTQEKLDLFKAQHLPVKGKWGVLVPLKSVDNGVWQGVALNEQGAEIRVTYSRNGLEVAEYQDGWS</sequence>
<dbReference type="RefSeq" id="WP_109835992.1">
    <property type="nucleotide sequence ID" value="NZ_QGKM01000004.1"/>
</dbReference>
<dbReference type="NCBIfam" id="TIGR01587">
    <property type="entry name" value="cas3_core"/>
    <property type="match status" value="1"/>
</dbReference>
<evidence type="ECO:0000256" key="1">
    <source>
        <dbReference type="ARBA" id="ARBA00006847"/>
    </source>
</evidence>
<dbReference type="PROSITE" id="PS51643">
    <property type="entry name" value="HD_CAS3"/>
    <property type="match status" value="1"/>
</dbReference>
<evidence type="ECO:0000259" key="11">
    <source>
        <dbReference type="PROSITE" id="PS51643"/>
    </source>
</evidence>
<dbReference type="GO" id="GO:0005524">
    <property type="term" value="F:ATP binding"/>
    <property type="evidence" value="ECO:0007669"/>
    <property type="project" value="UniProtKB-KW"/>
</dbReference>
<dbReference type="GO" id="GO:0003724">
    <property type="term" value="F:RNA helicase activity"/>
    <property type="evidence" value="ECO:0007669"/>
    <property type="project" value="TreeGrafter"/>
</dbReference>
<dbReference type="PROSITE" id="PS51192">
    <property type="entry name" value="HELICASE_ATP_BIND_1"/>
    <property type="match status" value="1"/>
</dbReference>
<accession>A0A317CPA8</accession>
<dbReference type="AlphaFoldDB" id="A0A317CPA8"/>
<proteinExistence type="inferred from homology"/>
<evidence type="ECO:0000313" key="12">
    <source>
        <dbReference type="EMBL" id="PWR00347.1"/>
    </source>
</evidence>
<keyword evidence="12" id="KW-0255">Endonuclease</keyword>
<dbReference type="InterPro" id="IPR038257">
    <property type="entry name" value="CRISPR-assoc_Cas3_HD_sf"/>
</dbReference>
<dbReference type="Gene3D" id="1.10.3210.30">
    <property type="match status" value="1"/>
</dbReference>
<dbReference type="InterPro" id="IPR050547">
    <property type="entry name" value="DEAD_box_RNA_helicases"/>
</dbReference>
<keyword evidence="4" id="KW-0479">Metal-binding</keyword>
<dbReference type="PANTHER" id="PTHR47963:SF9">
    <property type="entry name" value="CRISPR-ASSOCIATED ENDONUCLEASE_HELICASE CAS3"/>
    <property type="match status" value="1"/>
</dbReference>
<dbReference type="SUPFAM" id="SSF52540">
    <property type="entry name" value="P-loop containing nucleoside triphosphate hydrolases"/>
    <property type="match status" value="1"/>
</dbReference>
<feature type="domain" description="HD Cas3-type" evidence="11">
    <location>
        <begin position="41"/>
        <end position="245"/>
    </location>
</feature>
<feature type="domain" description="Helicase ATP-binding" evidence="10">
    <location>
        <begin position="316"/>
        <end position="528"/>
    </location>
</feature>
<dbReference type="EMBL" id="QGKM01000004">
    <property type="protein sequence ID" value="PWR00347.1"/>
    <property type="molecule type" value="Genomic_DNA"/>
</dbReference>
<keyword evidence="6" id="KW-0378">Hydrolase</keyword>
<evidence type="ECO:0000256" key="3">
    <source>
        <dbReference type="ARBA" id="ARBA00022722"/>
    </source>
</evidence>
<reference evidence="12 13" key="1">
    <citation type="submission" date="2018-05" db="EMBL/GenBank/DDBJ databases">
        <title>Leucothrix arctica sp. nov., isolated from Arctic seawater.</title>
        <authorList>
            <person name="Choi A."/>
            <person name="Baek K."/>
        </authorList>
    </citation>
    <scope>NUCLEOTIDE SEQUENCE [LARGE SCALE GENOMIC DNA]</scope>
    <source>
        <strain evidence="12 13">JCM 18388</strain>
    </source>
</reference>
<dbReference type="GO" id="GO:0003723">
    <property type="term" value="F:RNA binding"/>
    <property type="evidence" value="ECO:0007669"/>
    <property type="project" value="TreeGrafter"/>
</dbReference>
<dbReference type="Pfam" id="PF00270">
    <property type="entry name" value="DEAD"/>
    <property type="match status" value="1"/>
</dbReference>
<keyword evidence="3" id="KW-0540">Nuclease</keyword>
<dbReference type="Pfam" id="PF18019">
    <property type="entry name" value="Cas3_HD"/>
    <property type="match status" value="1"/>
</dbReference>
<dbReference type="InterPro" id="IPR027417">
    <property type="entry name" value="P-loop_NTPase"/>
</dbReference>
<evidence type="ECO:0000256" key="5">
    <source>
        <dbReference type="ARBA" id="ARBA00022741"/>
    </source>
</evidence>
<keyword evidence="8" id="KW-0067">ATP-binding</keyword>
<keyword evidence="13" id="KW-1185">Reference proteome</keyword>
<evidence type="ECO:0000256" key="7">
    <source>
        <dbReference type="ARBA" id="ARBA00022806"/>
    </source>
</evidence>
<evidence type="ECO:0000256" key="6">
    <source>
        <dbReference type="ARBA" id="ARBA00022801"/>
    </source>
</evidence>
<keyword evidence="7" id="KW-0347">Helicase</keyword>
<dbReference type="OrthoDB" id="9810236at2"/>
<evidence type="ECO:0000256" key="4">
    <source>
        <dbReference type="ARBA" id="ARBA00022723"/>
    </source>
</evidence>
<evidence type="ECO:0000259" key="10">
    <source>
        <dbReference type="PROSITE" id="PS51192"/>
    </source>
</evidence>
<dbReference type="GO" id="GO:0016787">
    <property type="term" value="F:hydrolase activity"/>
    <property type="evidence" value="ECO:0007669"/>
    <property type="project" value="UniProtKB-KW"/>
</dbReference>
<evidence type="ECO:0000256" key="9">
    <source>
        <dbReference type="ARBA" id="ARBA00023118"/>
    </source>
</evidence>
<dbReference type="GO" id="GO:0004519">
    <property type="term" value="F:endonuclease activity"/>
    <property type="evidence" value="ECO:0007669"/>
    <property type="project" value="UniProtKB-KW"/>
</dbReference>
<dbReference type="InterPro" id="IPR011545">
    <property type="entry name" value="DEAD/DEAH_box_helicase_dom"/>
</dbReference>
<dbReference type="GO" id="GO:0051607">
    <property type="term" value="P:defense response to virus"/>
    <property type="evidence" value="ECO:0007669"/>
    <property type="project" value="UniProtKB-KW"/>
</dbReference>
<evidence type="ECO:0000313" key="13">
    <source>
        <dbReference type="Proteomes" id="UP000245539"/>
    </source>
</evidence>